<evidence type="ECO:0000313" key="2">
    <source>
        <dbReference type="Proteomes" id="UP001257659"/>
    </source>
</evidence>
<dbReference type="RefSeq" id="WP_309729980.1">
    <property type="nucleotide sequence ID" value="NZ_JAVDQA010000009.1"/>
</dbReference>
<dbReference type="EMBL" id="JAVDQA010000009">
    <property type="protein sequence ID" value="MDR6301970.1"/>
    <property type="molecule type" value="Genomic_DNA"/>
</dbReference>
<keyword evidence="2" id="KW-1185">Reference proteome</keyword>
<proteinExistence type="predicted"/>
<sequence>MKFRKILLVVTLLVGFTGLAQKEKPSLKIKQKYQEYFSLDREAFFLHLNKNVFIPGEDIWFSAYAFNPKRNTPNFETTNLYVKLLDENLKPYSTKTIFINKGKGSGYFKLDTLPAGSYRLVAHTNYMKNFSEDYYYNAEFTILQKDSVEIKYESDKDVKYDLQLLPEGGHLIANTKNNIGVKLINEQGNGIEFSEAKVYDENKNVITSFKSNKFGIGKFQFNPTLDGNYLVELNTFSGEKIKRYIEKAEAIGLTMVTNNLLEDRLIIEVNTNSETLRSVEGKTFYLALHKNGIFESIPFQFSEDQTSKNIRIGKEILANGINYLTIFDEDEKPLIERIVFNYQGLNEFDANAYLYRNDIDSLKINMSSSALKSVAHNLSVSILPLKTKAYQPNHNIKSAFLLLPYTKGKIENGDYYFKNIDRRTQYNLDLLLLTQGWSKYKWNKIFSNPPQLLHEREQGFTLEGKINQSLGDDENQLLISSGESGLMEITDLNKKEFKVDNLYIQDSTEISISLINAKKENLSKPKLYRVLKPQRKYESLNLPNYIKQTNVDSKISNTKIPQEFLRDIESLDSVYLKSESNKIKNQEKEILANETLIDEELSKRYYYITDFISTQGFRVYNNLAEVHIINNRPSNLIENQSPLIYFNGMPLTEYGSILSTLKTSEVESIIINKSGLGYGMRGNAGVIKIKTKTSYGTSKKIDQAQSFIADVGFAPDKEFYTPRYASYTSDIYENYGAIDWFPNMQLEDGQISFKIENTIQKSILLFIEGMTEEGDLISQTIEVEIK</sequence>
<name>A0ABU1K8P1_9FLAO</name>
<accession>A0ABU1K8P1</accession>
<gene>
    <name evidence="1" type="ORF">GGR31_002645</name>
</gene>
<evidence type="ECO:0000313" key="1">
    <source>
        <dbReference type="EMBL" id="MDR6301970.1"/>
    </source>
</evidence>
<reference evidence="1 2" key="1">
    <citation type="submission" date="2023-07" db="EMBL/GenBank/DDBJ databases">
        <title>Genomic Encyclopedia of Type Strains, Phase IV (KMG-IV): sequencing the most valuable type-strain genomes for metagenomic binning, comparative biology and taxonomic classification.</title>
        <authorList>
            <person name="Goeker M."/>
        </authorList>
    </citation>
    <scope>NUCLEOTIDE SEQUENCE [LARGE SCALE GENOMIC DNA]</scope>
    <source>
        <strain evidence="1 2">DSM 102814</strain>
    </source>
</reference>
<dbReference type="SUPFAM" id="SSF56935">
    <property type="entry name" value="Porins"/>
    <property type="match status" value="1"/>
</dbReference>
<dbReference type="Proteomes" id="UP001257659">
    <property type="component" value="Unassembled WGS sequence"/>
</dbReference>
<organism evidence="1 2">
    <name type="scientific">Mesonia maritima</name>
    <dbReference type="NCBI Taxonomy" id="1793873"/>
    <lineage>
        <taxon>Bacteria</taxon>
        <taxon>Pseudomonadati</taxon>
        <taxon>Bacteroidota</taxon>
        <taxon>Flavobacteriia</taxon>
        <taxon>Flavobacteriales</taxon>
        <taxon>Flavobacteriaceae</taxon>
        <taxon>Mesonia</taxon>
    </lineage>
</organism>
<protein>
    <recommendedName>
        <fullName evidence="3">TonB-dependent receptor plug domain-containing protein</fullName>
    </recommendedName>
</protein>
<comment type="caution">
    <text evidence="1">The sequence shown here is derived from an EMBL/GenBank/DDBJ whole genome shotgun (WGS) entry which is preliminary data.</text>
</comment>
<evidence type="ECO:0008006" key="3">
    <source>
        <dbReference type="Google" id="ProtNLM"/>
    </source>
</evidence>